<protein>
    <recommendedName>
        <fullName evidence="3">DNA modification methylase</fullName>
    </recommendedName>
</protein>
<comment type="caution">
    <text evidence="1">The sequence shown here is derived from an EMBL/GenBank/DDBJ whole genome shotgun (WGS) entry which is preliminary data.</text>
</comment>
<dbReference type="AlphaFoldDB" id="U1MTR4"/>
<organism evidence="1 2">
    <name type="scientific">Agrococcus pavilionensis RW1</name>
    <dbReference type="NCBI Taxonomy" id="1330458"/>
    <lineage>
        <taxon>Bacteria</taxon>
        <taxon>Bacillati</taxon>
        <taxon>Actinomycetota</taxon>
        <taxon>Actinomycetes</taxon>
        <taxon>Micrococcales</taxon>
        <taxon>Microbacteriaceae</taxon>
        <taxon>Agrococcus</taxon>
    </lineage>
</organism>
<name>U1MTR4_9MICO</name>
<dbReference type="EMBL" id="ASHR01000026">
    <property type="protein sequence ID" value="ERG64060.1"/>
    <property type="molecule type" value="Genomic_DNA"/>
</dbReference>
<accession>U1MTR4</accession>
<dbReference type="Proteomes" id="UP000016462">
    <property type="component" value="Unassembled WGS sequence"/>
</dbReference>
<gene>
    <name evidence="1" type="ORF">L332_06265</name>
</gene>
<reference evidence="1 2" key="1">
    <citation type="journal article" date="2013" name="Genome Announc.">
        <title>First draft genome sequence from a member of the genus agrococcus, isolated from modern microbialites.</title>
        <authorList>
            <person name="White R.A.III."/>
            <person name="Grassa C.J."/>
            <person name="Suttle C.A."/>
        </authorList>
    </citation>
    <scope>NUCLEOTIDE SEQUENCE [LARGE SCALE GENOMIC DNA]</scope>
    <source>
        <strain evidence="1 2">RW1</strain>
    </source>
</reference>
<evidence type="ECO:0008006" key="3">
    <source>
        <dbReference type="Google" id="ProtNLM"/>
    </source>
</evidence>
<evidence type="ECO:0000313" key="1">
    <source>
        <dbReference type="EMBL" id="ERG64060.1"/>
    </source>
</evidence>
<proteinExistence type="predicted"/>
<keyword evidence="2" id="KW-1185">Reference proteome</keyword>
<evidence type="ECO:0000313" key="2">
    <source>
        <dbReference type="Proteomes" id="UP000016462"/>
    </source>
</evidence>
<sequence>MTAVAHSAPAAIVERDPVQHRPLAAAAAAAVVVLAATGCNLLTPQATTIQYDPSDGVSGSTGTVEWHNALLVGDPDGDTLNLLVTFTNPGEATFVEVRVDDEAEEVRVGQGTTTFGFPDGEQLLFEVGEIEFGGLRNVSFQADGAEPTGVGVPVHSTEFPDYADFGPAE</sequence>